<feature type="chain" id="PRO_5045371841" evidence="5">
    <location>
        <begin position="29"/>
        <end position="343"/>
    </location>
</feature>
<comment type="caution">
    <text evidence="7">The sequence shown here is derived from an EMBL/GenBank/DDBJ whole genome shotgun (WGS) entry which is preliminary data.</text>
</comment>
<evidence type="ECO:0000313" key="7">
    <source>
        <dbReference type="EMBL" id="MDU0339072.1"/>
    </source>
</evidence>
<comment type="similarity">
    <text evidence="1 4">Belongs to the bacterial solute-binding protein 3 family.</text>
</comment>
<gene>
    <name evidence="7" type="ORF">RKE40_04250</name>
</gene>
<organism evidence="7 8">
    <name type="scientific">Bosea rubneri</name>
    <dbReference type="NCBI Taxonomy" id="3075434"/>
    <lineage>
        <taxon>Bacteria</taxon>
        <taxon>Pseudomonadati</taxon>
        <taxon>Pseudomonadota</taxon>
        <taxon>Alphaproteobacteria</taxon>
        <taxon>Hyphomicrobiales</taxon>
        <taxon>Boseaceae</taxon>
        <taxon>Bosea</taxon>
    </lineage>
</organism>
<dbReference type="Proteomes" id="UP001254257">
    <property type="component" value="Unassembled WGS sequence"/>
</dbReference>
<evidence type="ECO:0000256" key="4">
    <source>
        <dbReference type="RuleBase" id="RU003744"/>
    </source>
</evidence>
<evidence type="ECO:0000256" key="2">
    <source>
        <dbReference type="ARBA" id="ARBA00022448"/>
    </source>
</evidence>
<dbReference type="SUPFAM" id="SSF53850">
    <property type="entry name" value="Periplasmic binding protein-like II"/>
    <property type="match status" value="1"/>
</dbReference>
<evidence type="ECO:0000256" key="3">
    <source>
        <dbReference type="ARBA" id="ARBA00022729"/>
    </source>
</evidence>
<proteinExistence type="inferred from homology"/>
<protein>
    <submittedName>
        <fullName evidence="7">Amino acid ABC transporter substrate-binding protein</fullName>
    </submittedName>
</protein>
<dbReference type="RefSeq" id="WP_316016992.1">
    <property type="nucleotide sequence ID" value="NZ_JAWDID010000004.1"/>
</dbReference>
<feature type="domain" description="Solute-binding protein family 3/N-terminal" evidence="6">
    <location>
        <begin position="39"/>
        <end position="318"/>
    </location>
</feature>
<keyword evidence="2" id="KW-0813">Transport</keyword>
<dbReference type="SMART" id="SM00062">
    <property type="entry name" value="PBPb"/>
    <property type="match status" value="1"/>
</dbReference>
<dbReference type="PROSITE" id="PS01039">
    <property type="entry name" value="SBP_BACTERIAL_3"/>
    <property type="match status" value="1"/>
</dbReference>
<dbReference type="InterPro" id="IPR051455">
    <property type="entry name" value="Bact_solute-bind_prot3"/>
</dbReference>
<dbReference type="InterPro" id="IPR001638">
    <property type="entry name" value="Solute-binding_3/MltF_N"/>
</dbReference>
<dbReference type="Pfam" id="PF00497">
    <property type="entry name" value="SBP_bac_3"/>
    <property type="match status" value="1"/>
</dbReference>
<name>A0ABU3S3T5_9HYPH</name>
<evidence type="ECO:0000256" key="5">
    <source>
        <dbReference type="SAM" id="SignalP"/>
    </source>
</evidence>
<evidence type="ECO:0000256" key="1">
    <source>
        <dbReference type="ARBA" id="ARBA00010333"/>
    </source>
</evidence>
<dbReference type="PANTHER" id="PTHR30085:SF7">
    <property type="entry name" value="AMINO-ACID ABC TRANSPORTER-BINDING PROTEIN YHDW-RELATED"/>
    <property type="match status" value="1"/>
</dbReference>
<reference evidence="7 8" key="1">
    <citation type="submission" date="2023-09" db="EMBL/GenBank/DDBJ databases">
        <title>Whole genome shotgun sequencing (WGS) of Bosea sp. ZW T0_25, isolated from stored onions (Allium cepa).</title>
        <authorList>
            <person name="Stoll D.A."/>
            <person name="Huch M."/>
        </authorList>
    </citation>
    <scope>NUCLEOTIDE SEQUENCE [LARGE SCALE GENOMIC DNA]</scope>
    <source>
        <strain evidence="7 8">ZW T0_25</strain>
    </source>
</reference>
<dbReference type="PANTHER" id="PTHR30085">
    <property type="entry name" value="AMINO ACID ABC TRANSPORTER PERMEASE"/>
    <property type="match status" value="1"/>
</dbReference>
<dbReference type="CDD" id="cd13692">
    <property type="entry name" value="PBP2_BztA"/>
    <property type="match status" value="1"/>
</dbReference>
<keyword evidence="8" id="KW-1185">Reference proteome</keyword>
<accession>A0ABU3S3T5</accession>
<dbReference type="EMBL" id="JAWDID010000004">
    <property type="protein sequence ID" value="MDU0339072.1"/>
    <property type="molecule type" value="Genomic_DNA"/>
</dbReference>
<sequence>MPGAFRIRLQPSALAVLAASLVTLPAAAGTLDKVKQRGTLECGVSEGLRGFSEKDAQGRWAGFDVDFCRAVAAAVLGDAGKVNFTPLSAGERFEALKAGKVDLLSRNSTWTLGREAELGLAFAGVTYHDGQGFLVARSLGVDGALSLDKAKVCVEAGTTTQLNLGDFFRANSMDIEEKAFPSAAEALAAFQSGQCNVLTRDQSALYAERLKLSKPGDAVILPDVISKEPLGPVTRSDDFPWFTIVKWVNFALVNAEELGVSSANADQATASTKPDVRRLTGAEGGFGKSLGLDDAWAIRAVKATGNYSEIYERNLGVNSPLGIPRGLNQLWNMGGVLYAPPMR</sequence>
<evidence type="ECO:0000259" key="6">
    <source>
        <dbReference type="SMART" id="SM00062"/>
    </source>
</evidence>
<evidence type="ECO:0000313" key="8">
    <source>
        <dbReference type="Proteomes" id="UP001254257"/>
    </source>
</evidence>
<dbReference type="InterPro" id="IPR018313">
    <property type="entry name" value="SBP_3_CS"/>
</dbReference>
<dbReference type="Gene3D" id="3.40.190.10">
    <property type="entry name" value="Periplasmic binding protein-like II"/>
    <property type="match status" value="2"/>
</dbReference>
<feature type="signal peptide" evidence="5">
    <location>
        <begin position="1"/>
        <end position="28"/>
    </location>
</feature>
<keyword evidence="3 5" id="KW-0732">Signal</keyword>